<feature type="transmembrane region" description="Helical" evidence="1">
    <location>
        <begin position="70"/>
        <end position="86"/>
    </location>
</feature>
<dbReference type="EMBL" id="MBTF01000034">
    <property type="protein sequence ID" value="OOQ58354.1"/>
    <property type="molecule type" value="Genomic_DNA"/>
</dbReference>
<name>A0A1S9PBJ3_9SPHI</name>
<feature type="transmembrane region" description="Helical" evidence="1">
    <location>
        <begin position="93"/>
        <end position="116"/>
    </location>
</feature>
<keyword evidence="3" id="KW-1185">Reference proteome</keyword>
<accession>A0A1S9PBJ3</accession>
<keyword evidence="1" id="KW-0472">Membrane</keyword>
<sequence length="156" mass="17552">MKRVRLCIKIMITGLFLSGVTAFPLETELNLLANLSGAAPEFMHQWIDTVYQAIRYCNKAFPFLSYGTDWLAFAHVMLAVLFIGPLRNPVKNIWVIEFGMIACVLILPLAFIMGPIRHIPLFWTLVDCSFGIFGIIPLYIAYINTKKLEAANKGAL</sequence>
<dbReference type="AlphaFoldDB" id="A0A1S9PBJ3"/>
<dbReference type="Proteomes" id="UP000189739">
    <property type="component" value="Unassembled WGS sequence"/>
</dbReference>
<dbReference type="STRING" id="1792845.BC343_10095"/>
<keyword evidence="1" id="KW-0812">Transmembrane</keyword>
<comment type="caution">
    <text evidence="2">The sequence shown here is derived from an EMBL/GenBank/DDBJ whole genome shotgun (WGS) entry which is preliminary data.</text>
</comment>
<gene>
    <name evidence="2" type="ORF">BC343_10095</name>
</gene>
<dbReference type="OrthoDB" id="190649at2"/>
<organism evidence="2 3">
    <name type="scientific">Mucilaginibacter pedocola</name>
    <dbReference type="NCBI Taxonomy" id="1792845"/>
    <lineage>
        <taxon>Bacteria</taxon>
        <taxon>Pseudomonadati</taxon>
        <taxon>Bacteroidota</taxon>
        <taxon>Sphingobacteriia</taxon>
        <taxon>Sphingobacteriales</taxon>
        <taxon>Sphingobacteriaceae</taxon>
        <taxon>Mucilaginibacter</taxon>
    </lineage>
</organism>
<protein>
    <submittedName>
        <fullName evidence="2">Uncharacterized protein</fullName>
    </submittedName>
</protein>
<evidence type="ECO:0000313" key="3">
    <source>
        <dbReference type="Proteomes" id="UP000189739"/>
    </source>
</evidence>
<proteinExistence type="predicted"/>
<evidence type="ECO:0000256" key="1">
    <source>
        <dbReference type="SAM" id="Phobius"/>
    </source>
</evidence>
<reference evidence="2 3" key="1">
    <citation type="submission" date="2016-07" db="EMBL/GenBank/DDBJ databases">
        <title>Genomic analysis of zinc-resistant bacterium Mucilaginibacter pedocola TBZ30.</title>
        <authorList>
            <person name="Huang J."/>
            <person name="Tang J."/>
        </authorList>
    </citation>
    <scope>NUCLEOTIDE SEQUENCE [LARGE SCALE GENOMIC DNA]</scope>
    <source>
        <strain evidence="2 3">TBZ30</strain>
    </source>
</reference>
<evidence type="ECO:0000313" key="2">
    <source>
        <dbReference type="EMBL" id="OOQ58354.1"/>
    </source>
</evidence>
<keyword evidence="1" id="KW-1133">Transmembrane helix</keyword>
<feature type="transmembrane region" description="Helical" evidence="1">
    <location>
        <begin position="122"/>
        <end position="143"/>
    </location>
</feature>